<protein>
    <submittedName>
        <fullName evidence="11">Nucleotidyltransferase domain-containing protein</fullName>
    </submittedName>
</protein>
<keyword evidence="7" id="KW-0067">ATP-binding</keyword>
<proteinExistence type="inferred from homology"/>
<keyword evidence="4" id="KW-0548">Nucleotidyltransferase</keyword>
<comment type="cofactor">
    <cofactor evidence="1">
        <name>Mg(2+)</name>
        <dbReference type="ChEBI" id="CHEBI:18420"/>
    </cofactor>
</comment>
<keyword evidence="6" id="KW-0547">Nucleotide-binding</keyword>
<sequence>MAIEAFLDREEISRAAKRRGVFRLQVFGSAVRGGFSERSDIDFLVDFLPNREDPFEDYVGLRKDLEEITRRDVDLVVERAVRNPFFKESVLESAEDVYVADI</sequence>
<evidence type="ECO:0000256" key="6">
    <source>
        <dbReference type="ARBA" id="ARBA00022741"/>
    </source>
</evidence>
<accession>A0A7M1QTY2</accession>
<dbReference type="GO" id="GO:0046872">
    <property type="term" value="F:metal ion binding"/>
    <property type="evidence" value="ECO:0007669"/>
    <property type="project" value="UniProtKB-KW"/>
</dbReference>
<organism evidence="11 12">
    <name type="scientific">Trueperella pecoris</name>
    <dbReference type="NCBI Taxonomy" id="2733571"/>
    <lineage>
        <taxon>Bacteria</taxon>
        <taxon>Bacillati</taxon>
        <taxon>Actinomycetota</taxon>
        <taxon>Actinomycetes</taxon>
        <taxon>Actinomycetales</taxon>
        <taxon>Actinomycetaceae</taxon>
        <taxon>Trueperella</taxon>
    </lineage>
</organism>
<gene>
    <name evidence="11" type="ORF">INS88_08520</name>
</gene>
<dbReference type="SUPFAM" id="SSF81301">
    <property type="entry name" value="Nucleotidyltransferase"/>
    <property type="match status" value="1"/>
</dbReference>
<dbReference type="GO" id="GO:0005524">
    <property type="term" value="F:ATP binding"/>
    <property type="evidence" value="ECO:0007669"/>
    <property type="project" value="UniProtKB-KW"/>
</dbReference>
<dbReference type="InterPro" id="IPR052038">
    <property type="entry name" value="Type-VII_TA_antitoxin"/>
</dbReference>
<dbReference type="Gene3D" id="3.30.460.10">
    <property type="entry name" value="Beta Polymerase, domain 2"/>
    <property type="match status" value="1"/>
</dbReference>
<feature type="domain" description="Polymerase nucleotidyl transferase" evidence="10">
    <location>
        <begin position="10"/>
        <end position="95"/>
    </location>
</feature>
<evidence type="ECO:0000256" key="2">
    <source>
        <dbReference type="ARBA" id="ARBA00022649"/>
    </source>
</evidence>
<dbReference type="EMBL" id="CP063213">
    <property type="protein sequence ID" value="QOR45303.1"/>
    <property type="molecule type" value="Genomic_DNA"/>
</dbReference>
<evidence type="ECO:0000256" key="1">
    <source>
        <dbReference type="ARBA" id="ARBA00001946"/>
    </source>
</evidence>
<name>A0A7M1QTY2_9ACTO</name>
<evidence type="ECO:0000256" key="9">
    <source>
        <dbReference type="ARBA" id="ARBA00038276"/>
    </source>
</evidence>
<keyword evidence="3 11" id="KW-0808">Transferase</keyword>
<evidence type="ECO:0000256" key="8">
    <source>
        <dbReference type="ARBA" id="ARBA00022842"/>
    </source>
</evidence>
<reference evidence="11 12" key="1">
    <citation type="submission" date="2020-10" db="EMBL/GenBank/DDBJ databases">
        <title>Trueperella pecoris sp. nov. isolated from bovine and porcine specimens.</title>
        <authorList>
            <person name="Schoenecker L."/>
            <person name="Schnydrig P."/>
            <person name="Brodard I."/>
            <person name="Thomann A."/>
            <person name="Hemphill A."/>
            <person name="Rodriguez-Campos S."/>
            <person name="Perreten V."/>
            <person name="Jores J."/>
            <person name="Kittl S."/>
        </authorList>
    </citation>
    <scope>NUCLEOTIDE SEQUENCE [LARGE SCALE GENOMIC DNA]</scope>
    <source>
        <strain evidence="11 12">15A0121</strain>
    </source>
</reference>
<dbReference type="Proteomes" id="UP000595053">
    <property type="component" value="Chromosome"/>
</dbReference>
<dbReference type="PANTHER" id="PTHR33571">
    <property type="entry name" value="SSL8005 PROTEIN"/>
    <property type="match status" value="1"/>
</dbReference>
<keyword evidence="12" id="KW-1185">Reference proteome</keyword>
<evidence type="ECO:0000256" key="3">
    <source>
        <dbReference type="ARBA" id="ARBA00022679"/>
    </source>
</evidence>
<keyword evidence="2" id="KW-1277">Toxin-antitoxin system</keyword>
<evidence type="ECO:0000313" key="11">
    <source>
        <dbReference type="EMBL" id="QOR45303.1"/>
    </source>
</evidence>
<dbReference type="InterPro" id="IPR002934">
    <property type="entry name" value="Polymerase_NTP_transf_dom"/>
</dbReference>
<keyword evidence="5" id="KW-0479">Metal-binding</keyword>
<comment type="similarity">
    <text evidence="9">Belongs to the MntA antitoxin family.</text>
</comment>
<dbReference type="RefSeq" id="WP_193326957.1">
    <property type="nucleotide sequence ID" value="NZ_CP053291.1"/>
</dbReference>
<evidence type="ECO:0000313" key="12">
    <source>
        <dbReference type="Proteomes" id="UP000595053"/>
    </source>
</evidence>
<evidence type="ECO:0000256" key="5">
    <source>
        <dbReference type="ARBA" id="ARBA00022723"/>
    </source>
</evidence>
<dbReference type="PANTHER" id="PTHR33571:SF12">
    <property type="entry name" value="BSL3053 PROTEIN"/>
    <property type="match status" value="1"/>
</dbReference>
<dbReference type="CDD" id="cd05403">
    <property type="entry name" value="NT_KNTase_like"/>
    <property type="match status" value="1"/>
</dbReference>
<dbReference type="GO" id="GO:0016779">
    <property type="term" value="F:nucleotidyltransferase activity"/>
    <property type="evidence" value="ECO:0007669"/>
    <property type="project" value="UniProtKB-KW"/>
</dbReference>
<evidence type="ECO:0000256" key="7">
    <source>
        <dbReference type="ARBA" id="ARBA00022840"/>
    </source>
</evidence>
<dbReference type="InterPro" id="IPR043519">
    <property type="entry name" value="NT_sf"/>
</dbReference>
<evidence type="ECO:0000256" key="4">
    <source>
        <dbReference type="ARBA" id="ARBA00022695"/>
    </source>
</evidence>
<dbReference type="AlphaFoldDB" id="A0A7M1QTY2"/>
<evidence type="ECO:0000259" key="10">
    <source>
        <dbReference type="Pfam" id="PF01909"/>
    </source>
</evidence>
<keyword evidence="8" id="KW-0460">Magnesium</keyword>
<dbReference type="Pfam" id="PF01909">
    <property type="entry name" value="NTP_transf_2"/>
    <property type="match status" value="1"/>
</dbReference>